<dbReference type="PANTHER" id="PTHR39337:SF1">
    <property type="entry name" value="BLR5642 PROTEIN"/>
    <property type="match status" value="1"/>
</dbReference>
<dbReference type="InterPro" id="IPR007438">
    <property type="entry name" value="DUF488"/>
</dbReference>
<gene>
    <name evidence="1" type="ORF">AWB64_04613</name>
</gene>
<accession>A0A158HHE6</accession>
<dbReference type="AlphaFoldDB" id="A0A158HHE6"/>
<dbReference type="Proteomes" id="UP000054893">
    <property type="component" value="Unassembled WGS sequence"/>
</dbReference>
<proteinExistence type="predicted"/>
<dbReference type="RefSeq" id="WP_060857696.1">
    <property type="nucleotide sequence ID" value="NZ_FCOC02000017.1"/>
</dbReference>
<dbReference type="OrthoDB" id="9789109at2"/>
<sequence>MKVTTIGFTQKSAERFFTLLKDAEVRTLLDVRLNNTSQLAGFSKKPDLEFFLSGLLDVQYIDLRELAPERDHLKRYQSGELTWDAYAAAYIELLAKRRVESNLDAVMFDGACLLCSEHTPDRCHRRLAVEYLNSQWSGRLNIEHLL</sequence>
<evidence type="ECO:0008006" key="3">
    <source>
        <dbReference type="Google" id="ProtNLM"/>
    </source>
</evidence>
<reference evidence="1 2" key="1">
    <citation type="submission" date="2016-01" db="EMBL/GenBank/DDBJ databases">
        <authorList>
            <person name="Oliw E.H."/>
        </authorList>
    </citation>
    <scope>NUCLEOTIDE SEQUENCE [LARGE SCALE GENOMIC DNA]</scope>
    <source>
        <strain evidence="1">LMG 22029</strain>
    </source>
</reference>
<protein>
    <recommendedName>
        <fullName evidence="3">DUF488 domain-containing protein</fullName>
    </recommendedName>
</protein>
<dbReference type="EMBL" id="FCOC02000017">
    <property type="protein sequence ID" value="SAL43459.1"/>
    <property type="molecule type" value="Genomic_DNA"/>
</dbReference>
<evidence type="ECO:0000313" key="2">
    <source>
        <dbReference type="Proteomes" id="UP000054893"/>
    </source>
</evidence>
<dbReference type="PANTHER" id="PTHR39337">
    <property type="entry name" value="BLR5642 PROTEIN"/>
    <property type="match status" value="1"/>
</dbReference>
<organism evidence="1 2">
    <name type="scientific">Caballeronia sordidicola</name>
    <name type="common">Burkholderia sordidicola</name>
    <dbReference type="NCBI Taxonomy" id="196367"/>
    <lineage>
        <taxon>Bacteria</taxon>
        <taxon>Pseudomonadati</taxon>
        <taxon>Pseudomonadota</taxon>
        <taxon>Betaproteobacteria</taxon>
        <taxon>Burkholderiales</taxon>
        <taxon>Burkholderiaceae</taxon>
        <taxon>Caballeronia</taxon>
    </lineage>
</organism>
<dbReference type="Pfam" id="PF04343">
    <property type="entry name" value="DUF488"/>
    <property type="match status" value="1"/>
</dbReference>
<evidence type="ECO:0000313" key="1">
    <source>
        <dbReference type="EMBL" id="SAL43459.1"/>
    </source>
</evidence>
<name>A0A158HHE6_CABSO</name>